<dbReference type="SFLD" id="SFLDS00003">
    <property type="entry name" value="Haloacid_Dehalogenase"/>
    <property type="match status" value="1"/>
</dbReference>
<dbReference type="RefSeq" id="WP_188618402.1">
    <property type="nucleotide sequence ID" value="NZ_BMLV01000006.1"/>
</dbReference>
<gene>
    <name evidence="5" type="ORF">GCM10010992_24280</name>
</gene>
<dbReference type="InterPro" id="IPR023198">
    <property type="entry name" value="PGP-like_dom2"/>
</dbReference>
<evidence type="ECO:0000256" key="1">
    <source>
        <dbReference type="ARBA" id="ARBA00000830"/>
    </source>
</evidence>
<evidence type="ECO:0000256" key="4">
    <source>
        <dbReference type="ARBA" id="ARBA00013078"/>
    </source>
</evidence>
<comment type="pathway">
    <text evidence="2">Organic acid metabolism; glycolate biosynthesis; glycolate from 2-phosphoglycolate: step 1/1.</text>
</comment>
<dbReference type="EMBL" id="BMLV01000006">
    <property type="protein sequence ID" value="GGP05961.1"/>
    <property type="molecule type" value="Genomic_DNA"/>
</dbReference>
<dbReference type="SUPFAM" id="SSF56784">
    <property type="entry name" value="HAD-like"/>
    <property type="match status" value="1"/>
</dbReference>
<protein>
    <recommendedName>
        <fullName evidence="4">phosphoglycolate phosphatase</fullName>
        <ecNumber evidence="4">3.1.3.18</ecNumber>
    </recommendedName>
</protein>
<name>A0ABQ2NNS1_9FLAO</name>
<dbReference type="InterPro" id="IPR050155">
    <property type="entry name" value="HAD-like_hydrolase_sf"/>
</dbReference>
<sequence>MAKKLVIFDLDGTLLNTITDLAVATNQALEQLGFPTHSEDAYKIFVGNGIDILFERALPETERNSENILKMRALFLPYYQIHNSDFTAPYFGILNTLQTLKQNGIKLAVATNKYHEAAIEVIDNYFPEIEFDVVFGHREGYLPKPDPAIVFDILEFCKINDKSDAIYVGDTSVDMQTAKNAGLEAVGVTWGFRSEKELRAYHPEYIIHKAEELLDIVLG</sequence>
<reference evidence="6" key="1">
    <citation type="journal article" date="2019" name="Int. J. Syst. Evol. Microbiol.">
        <title>The Global Catalogue of Microorganisms (GCM) 10K type strain sequencing project: providing services to taxonomists for standard genome sequencing and annotation.</title>
        <authorList>
            <consortium name="The Broad Institute Genomics Platform"/>
            <consortium name="The Broad Institute Genome Sequencing Center for Infectious Disease"/>
            <person name="Wu L."/>
            <person name="Ma J."/>
        </authorList>
    </citation>
    <scope>NUCLEOTIDE SEQUENCE [LARGE SCALE GENOMIC DNA]</scope>
    <source>
        <strain evidence="6">CGMCC 1.7656</strain>
    </source>
</reference>
<dbReference type="SFLD" id="SFLDG01135">
    <property type="entry name" value="C1.5.6:_HAD__Beta-PGM__Phospha"/>
    <property type="match status" value="1"/>
</dbReference>
<accession>A0ABQ2NNS1</accession>
<dbReference type="Gene3D" id="3.40.50.1000">
    <property type="entry name" value="HAD superfamily/HAD-like"/>
    <property type="match status" value="1"/>
</dbReference>
<dbReference type="InterPro" id="IPR036412">
    <property type="entry name" value="HAD-like_sf"/>
</dbReference>
<evidence type="ECO:0000256" key="2">
    <source>
        <dbReference type="ARBA" id="ARBA00004818"/>
    </source>
</evidence>
<comment type="caution">
    <text evidence="5">The sequence shown here is derived from an EMBL/GenBank/DDBJ whole genome shotgun (WGS) entry which is preliminary data.</text>
</comment>
<dbReference type="Gene3D" id="1.10.150.240">
    <property type="entry name" value="Putative phosphatase, domain 2"/>
    <property type="match status" value="1"/>
</dbReference>
<dbReference type="NCBIfam" id="TIGR01549">
    <property type="entry name" value="HAD-SF-IA-v1"/>
    <property type="match status" value="1"/>
</dbReference>
<dbReference type="InterPro" id="IPR006439">
    <property type="entry name" value="HAD-SF_hydro_IA"/>
</dbReference>
<dbReference type="EC" id="3.1.3.18" evidence="4"/>
<evidence type="ECO:0000313" key="6">
    <source>
        <dbReference type="Proteomes" id="UP000620064"/>
    </source>
</evidence>
<dbReference type="SFLD" id="SFLDG01129">
    <property type="entry name" value="C1.5:_HAD__Beta-PGM__Phosphata"/>
    <property type="match status" value="1"/>
</dbReference>
<dbReference type="Proteomes" id="UP000620064">
    <property type="component" value="Unassembled WGS sequence"/>
</dbReference>
<proteinExistence type="inferred from homology"/>
<organism evidence="5 6">
    <name type="scientific">Cloacibacterium rupense</name>
    <dbReference type="NCBI Taxonomy" id="517423"/>
    <lineage>
        <taxon>Bacteria</taxon>
        <taxon>Pseudomonadati</taxon>
        <taxon>Bacteroidota</taxon>
        <taxon>Flavobacteriia</taxon>
        <taxon>Flavobacteriales</taxon>
        <taxon>Weeksellaceae</taxon>
    </lineage>
</organism>
<evidence type="ECO:0000313" key="5">
    <source>
        <dbReference type="EMBL" id="GGP05961.1"/>
    </source>
</evidence>
<dbReference type="InterPro" id="IPR023214">
    <property type="entry name" value="HAD_sf"/>
</dbReference>
<evidence type="ECO:0000256" key="3">
    <source>
        <dbReference type="ARBA" id="ARBA00006171"/>
    </source>
</evidence>
<dbReference type="Pfam" id="PF13419">
    <property type="entry name" value="HAD_2"/>
    <property type="match status" value="1"/>
</dbReference>
<dbReference type="PANTHER" id="PTHR43434:SF1">
    <property type="entry name" value="PHOSPHOGLYCOLATE PHOSPHATASE"/>
    <property type="match status" value="1"/>
</dbReference>
<comment type="catalytic activity">
    <reaction evidence="1">
        <text>2-phosphoglycolate + H2O = glycolate + phosphate</text>
        <dbReference type="Rhea" id="RHEA:14369"/>
        <dbReference type="ChEBI" id="CHEBI:15377"/>
        <dbReference type="ChEBI" id="CHEBI:29805"/>
        <dbReference type="ChEBI" id="CHEBI:43474"/>
        <dbReference type="ChEBI" id="CHEBI:58033"/>
        <dbReference type="EC" id="3.1.3.18"/>
    </reaction>
</comment>
<dbReference type="PANTHER" id="PTHR43434">
    <property type="entry name" value="PHOSPHOGLYCOLATE PHOSPHATASE"/>
    <property type="match status" value="1"/>
</dbReference>
<keyword evidence="6" id="KW-1185">Reference proteome</keyword>
<dbReference type="PROSITE" id="PS01228">
    <property type="entry name" value="COF_1"/>
    <property type="match status" value="1"/>
</dbReference>
<dbReference type="InterPro" id="IPR041492">
    <property type="entry name" value="HAD_2"/>
</dbReference>
<comment type="similarity">
    <text evidence="3">Belongs to the HAD-like hydrolase superfamily. CbbY/CbbZ/Gph/YieH family.</text>
</comment>
<dbReference type="PRINTS" id="PR00413">
    <property type="entry name" value="HADHALOGNASE"/>
</dbReference>